<dbReference type="AlphaFoldDB" id="A0A811R6B4"/>
<evidence type="ECO:0000313" key="2">
    <source>
        <dbReference type="EMBL" id="CAD6265573.1"/>
    </source>
</evidence>
<gene>
    <name evidence="2" type="ORF">NCGR_LOCUS48878</name>
</gene>
<keyword evidence="3" id="KW-1185">Reference proteome</keyword>
<organism evidence="2 3">
    <name type="scientific">Miscanthus lutarioriparius</name>
    <dbReference type="NCBI Taxonomy" id="422564"/>
    <lineage>
        <taxon>Eukaryota</taxon>
        <taxon>Viridiplantae</taxon>
        <taxon>Streptophyta</taxon>
        <taxon>Embryophyta</taxon>
        <taxon>Tracheophyta</taxon>
        <taxon>Spermatophyta</taxon>
        <taxon>Magnoliopsida</taxon>
        <taxon>Liliopsida</taxon>
        <taxon>Poales</taxon>
        <taxon>Poaceae</taxon>
        <taxon>PACMAD clade</taxon>
        <taxon>Panicoideae</taxon>
        <taxon>Andropogonodae</taxon>
        <taxon>Andropogoneae</taxon>
        <taxon>Saccharinae</taxon>
        <taxon>Miscanthus</taxon>
    </lineage>
</organism>
<evidence type="ECO:0000313" key="3">
    <source>
        <dbReference type="Proteomes" id="UP000604825"/>
    </source>
</evidence>
<sequence length="250" mass="26544">MTTPEPTSGVVDSTGGLANTLHVGAPRDEVRGRVLERGDAGVLGVGDPDGLQICDALGVVGVAVDIVGFQGREALLDGRGDGIDADRLQPDDALLQRHGGGRHLGEARLDGGGVGAELAVPTGEVGVDLVEAMVHGVEDELQSRNMAPRARCSQVVREVEFGQEVEGELELGHEMEGAKEAELWYEGTWEAAVREGSEPKCLGEDASREVELGYAMELELTKTEDDAKGRLTLDEPDLRKVPRGGRARTY</sequence>
<protein>
    <submittedName>
        <fullName evidence="2">Uncharacterized protein</fullName>
    </submittedName>
</protein>
<comment type="caution">
    <text evidence="2">The sequence shown here is derived from an EMBL/GenBank/DDBJ whole genome shotgun (WGS) entry which is preliminary data.</text>
</comment>
<proteinExistence type="predicted"/>
<feature type="region of interest" description="Disordered" evidence="1">
    <location>
        <begin position="1"/>
        <end position="21"/>
    </location>
</feature>
<evidence type="ECO:0000256" key="1">
    <source>
        <dbReference type="SAM" id="MobiDB-lite"/>
    </source>
</evidence>
<feature type="compositionally biased region" description="Basic residues" evidence="1">
    <location>
        <begin position="241"/>
        <end position="250"/>
    </location>
</feature>
<name>A0A811R6B4_9POAL</name>
<feature type="compositionally biased region" description="Basic and acidic residues" evidence="1">
    <location>
        <begin position="223"/>
        <end position="240"/>
    </location>
</feature>
<accession>A0A811R6B4</accession>
<feature type="region of interest" description="Disordered" evidence="1">
    <location>
        <begin position="223"/>
        <end position="250"/>
    </location>
</feature>
<reference evidence="2" key="1">
    <citation type="submission" date="2020-10" db="EMBL/GenBank/DDBJ databases">
        <authorList>
            <person name="Han B."/>
            <person name="Lu T."/>
            <person name="Zhao Q."/>
            <person name="Huang X."/>
            <person name="Zhao Y."/>
        </authorList>
    </citation>
    <scope>NUCLEOTIDE SEQUENCE</scope>
</reference>
<dbReference type="EMBL" id="CAJGYO010000013">
    <property type="protein sequence ID" value="CAD6265573.1"/>
    <property type="molecule type" value="Genomic_DNA"/>
</dbReference>
<dbReference type="Proteomes" id="UP000604825">
    <property type="component" value="Unassembled WGS sequence"/>
</dbReference>